<dbReference type="GeneID" id="84894385"/>
<dbReference type="Proteomes" id="UP000324288">
    <property type="component" value="Chromosome"/>
</dbReference>
<dbReference type="PANTHER" id="PTHR11614">
    <property type="entry name" value="PHOSPHOLIPASE-RELATED"/>
    <property type="match status" value="1"/>
</dbReference>
<sequence length="281" mass="31893">MVSMAVGVCPTSVQPLCYFRWEAEEPRGVIQIVHGLGDHAQRYSTLATKLAEAGYSVYAPDHIGHGVTGKMHGDFGRFPTNAHDKVIQSVEAMRRLIQQRHPGLPLIIIGHSWGSFLAQQYCLRANGTVQGLVLTGTSFLPIEVPPDFFDFNRKWRNNPDCESNEWLTRDPDVRKAARDDPYMVDILQNFMYERPEEAFKLFTPLPNPIEYPFSLLIQSGEDDPMSFGICAVEILAEGYRSIAELADVTLIRYPGARHEVYNEINKDEVIGDLINWLHERF</sequence>
<dbReference type="InterPro" id="IPR022742">
    <property type="entry name" value="Hydrolase_4"/>
</dbReference>
<organism evidence="2 3">
    <name type="scientific">Lawsonella clevelandensis</name>
    <dbReference type="NCBI Taxonomy" id="1528099"/>
    <lineage>
        <taxon>Bacteria</taxon>
        <taxon>Bacillati</taxon>
        <taxon>Actinomycetota</taxon>
        <taxon>Actinomycetes</taxon>
        <taxon>Mycobacteriales</taxon>
        <taxon>Lawsonellaceae</taxon>
        <taxon>Lawsonella</taxon>
    </lineage>
</organism>
<dbReference type="AlphaFoldDB" id="A0A5E3ZW03"/>
<dbReference type="SUPFAM" id="SSF53474">
    <property type="entry name" value="alpha/beta-Hydrolases"/>
    <property type="match status" value="1"/>
</dbReference>
<proteinExistence type="predicted"/>
<dbReference type="InterPro" id="IPR051044">
    <property type="entry name" value="MAG_DAG_Lipase"/>
</dbReference>
<dbReference type="Gene3D" id="3.40.50.1820">
    <property type="entry name" value="alpha/beta hydrolase"/>
    <property type="match status" value="1"/>
</dbReference>
<name>A0A5E3ZW03_9ACTN</name>
<dbReference type="EMBL" id="LR584267">
    <property type="protein sequence ID" value="VHN99996.1"/>
    <property type="molecule type" value="Genomic_DNA"/>
</dbReference>
<gene>
    <name evidence="2" type="ORF">LC603019_00396</name>
</gene>
<protein>
    <submittedName>
        <fullName evidence="2">Monoacylglycerol lipase</fullName>
    </submittedName>
</protein>
<evidence type="ECO:0000313" key="2">
    <source>
        <dbReference type="EMBL" id="VHN99996.1"/>
    </source>
</evidence>
<reference evidence="2 3" key="1">
    <citation type="submission" date="2019-04" db="EMBL/GenBank/DDBJ databases">
        <authorList>
            <person name="Seth-Smith MB H."/>
            <person name="Seth-Smith H."/>
        </authorList>
    </citation>
    <scope>NUCLEOTIDE SEQUENCE [LARGE SCALE GENOMIC DNA]</scope>
    <source>
        <strain evidence="2">USB-603019</strain>
    </source>
</reference>
<keyword evidence="3" id="KW-1185">Reference proteome</keyword>
<dbReference type="OrthoDB" id="9806902at2"/>
<evidence type="ECO:0000313" key="3">
    <source>
        <dbReference type="Proteomes" id="UP000324288"/>
    </source>
</evidence>
<feature type="domain" description="Serine aminopeptidase S33" evidence="1">
    <location>
        <begin position="25"/>
        <end position="264"/>
    </location>
</feature>
<dbReference type="RefSeq" id="WP_053961575.1">
    <property type="nucleotide sequence ID" value="NZ_CAJPTR010000001.1"/>
</dbReference>
<dbReference type="InterPro" id="IPR029058">
    <property type="entry name" value="AB_hydrolase_fold"/>
</dbReference>
<accession>A0A5E3ZW03</accession>
<evidence type="ECO:0000259" key="1">
    <source>
        <dbReference type="Pfam" id="PF12146"/>
    </source>
</evidence>
<dbReference type="Pfam" id="PF12146">
    <property type="entry name" value="Hydrolase_4"/>
    <property type="match status" value="1"/>
</dbReference>